<dbReference type="OrthoDB" id="424465at2759"/>
<dbReference type="PANTHER" id="PTHR12461">
    <property type="entry name" value="HYPOXIA-INDUCIBLE FACTOR 1 ALPHA INHIBITOR-RELATED"/>
    <property type="match status" value="1"/>
</dbReference>
<reference evidence="2 3" key="1">
    <citation type="journal article" date="2018" name="Elife">
        <title>Functional genomics of lipid metabolism in the oleaginous yeast Rhodosporidium toruloides.</title>
        <authorList>
            <person name="Coradetti S.T."/>
            <person name="Pinel D."/>
            <person name="Geiselman G."/>
            <person name="Ito M."/>
            <person name="Mondo S."/>
            <person name="Reilly M.C."/>
            <person name="Cheng Y.F."/>
            <person name="Bauer S."/>
            <person name="Grigoriev I."/>
            <person name="Gladden J.M."/>
            <person name="Simmons B.A."/>
            <person name="Brem R."/>
            <person name="Arkin A.P."/>
            <person name="Skerker J.M."/>
        </authorList>
    </citation>
    <scope>NUCLEOTIDE SEQUENCE [LARGE SCALE GENOMIC DNA]</scope>
    <source>
        <strain evidence="2 3">NBRC 0880</strain>
    </source>
</reference>
<dbReference type="InterPro" id="IPR041667">
    <property type="entry name" value="Cupin_8"/>
</dbReference>
<dbReference type="InterPro" id="IPR003347">
    <property type="entry name" value="JmjC_dom"/>
</dbReference>
<dbReference type="EMBL" id="LCTV02000005">
    <property type="protein sequence ID" value="PRQ75067.1"/>
    <property type="molecule type" value="Genomic_DNA"/>
</dbReference>
<dbReference type="Proteomes" id="UP000239560">
    <property type="component" value="Unassembled WGS sequence"/>
</dbReference>
<dbReference type="Gene3D" id="2.60.120.10">
    <property type="entry name" value="Jelly Rolls"/>
    <property type="match status" value="1"/>
</dbReference>
<feature type="domain" description="JmjC" evidence="1">
    <location>
        <begin position="137"/>
        <end position="320"/>
    </location>
</feature>
<gene>
    <name evidence="2" type="ORF">AAT19DRAFT_14089</name>
</gene>
<name>A0A2T0AAP1_RHOTO</name>
<evidence type="ECO:0000313" key="2">
    <source>
        <dbReference type="EMBL" id="PRQ75067.1"/>
    </source>
</evidence>
<dbReference type="SMART" id="SM00558">
    <property type="entry name" value="JmjC"/>
    <property type="match status" value="1"/>
</dbReference>
<evidence type="ECO:0000313" key="3">
    <source>
        <dbReference type="Proteomes" id="UP000239560"/>
    </source>
</evidence>
<dbReference type="PROSITE" id="PS51184">
    <property type="entry name" value="JMJC"/>
    <property type="match status" value="1"/>
</dbReference>
<dbReference type="SUPFAM" id="SSF51197">
    <property type="entry name" value="Clavaminate synthase-like"/>
    <property type="match status" value="1"/>
</dbReference>
<organism evidence="2 3">
    <name type="scientific">Rhodotorula toruloides</name>
    <name type="common">Yeast</name>
    <name type="synonym">Rhodosporidium toruloides</name>
    <dbReference type="NCBI Taxonomy" id="5286"/>
    <lineage>
        <taxon>Eukaryota</taxon>
        <taxon>Fungi</taxon>
        <taxon>Dikarya</taxon>
        <taxon>Basidiomycota</taxon>
        <taxon>Pucciniomycotina</taxon>
        <taxon>Microbotryomycetes</taxon>
        <taxon>Sporidiobolales</taxon>
        <taxon>Sporidiobolaceae</taxon>
        <taxon>Rhodotorula</taxon>
    </lineage>
</organism>
<dbReference type="PANTHER" id="PTHR12461:SF99">
    <property type="entry name" value="BIFUNCTIONAL PEPTIDASE AND (3S)-LYSYL HYDROXYLASE JMJD7"/>
    <property type="match status" value="1"/>
</dbReference>
<comment type="caution">
    <text evidence="2">The sequence shown here is derived from an EMBL/GenBank/DDBJ whole genome shotgun (WGS) entry which is preliminary data.</text>
</comment>
<dbReference type="Pfam" id="PF13621">
    <property type="entry name" value="Cupin_8"/>
    <property type="match status" value="1"/>
</dbReference>
<protein>
    <submittedName>
        <fullName evidence="2">Cupin-like domain-domain containing protein</fullName>
    </submittedName>
</protein>
<sequence length="342" mass="38493">MSVSPVEKSLRKLVRDYQALNSATVTELSTIPSALDFARFTSANRPLVVRRAGQMERIRALERWTDDYLVEQLAGRELAISVTPKGNADAIVDGVFAEPATVDMPLESLFARLHEGEETREGPVYYLQSQNGNLAEEYAVLQDDVGTDGPAFAREVFGDPPEVANIWIGGSRSKTSLHKDPYENIYMVVRGSKTFTLLPPTEAYCLHEQVFPHATYAFSPETSSFTLNRTSPSTSLPWIPVDPLAPDFERSPRYAYARPMKVILHPGDMLYLPALWYHFVEQDVGWGPEGEEKGVQAAIAVNWWYEMRHDGHLWSTCSLIRRLVLALDGREEEDLLNSDDEE</sequence>
<dbReference type="AlphaFoldDB" id="A0A2T0AAP1"/>
<dbReference type="InterPro" id="IPR014710">
    <property type="entry name" value="RmlC-like_jellyroll"/>
</dbReference>
<proteinExistence type="predicted"/>
<evidence type="ECO:0000259" key="1">
    <source>
        <dbReference type="PROSITE" id="PS51184"/>
    </source>
</evidence>
<accession>A0A2T0AAP1</accession>